<dbReference type="SUPFAM" id="SSF47384">
    <property type="entry name" value="Homodimeric domain of signal transducing histidine kinase"/>
    <property type="match status" value="1"/>
</dbReference>
<keyword evidence="5" id="KW-0812">Transmembrane</keyword>
<dbReference type="PROSITE" id="PS50109">
    <property type="entry name" value="HIS_KIN"/>
    <property type="match status" value="1"/>
</dbReference>
<dbReference type="EMBL" id="WPIN01000010">
    <property type="protein sequence ID" value="MVM33265.1"/>
    <property type="molecule type" value="Genomic_DNA"/>
</dbReference>
<dbReference type="InterPro" id="IPR003594">
    <property type="entry name" value="HATPase_dom"/>
</dbReference>
<comment type="caution">
    <text evidence="7">The sequence shown here is derived from an EMBL/GenBank/DDBJ whole genome shotgun (WGS) entry which is preliminary data.</text>
</comment>
<dbReference type="SUPFAM" id="SSF55874">
    <property type="entry name" value="ATPase domain of HSP90 chaperone/DNA topoisomerase II/histidine kinase"/>
    <property type="match status" value="1"/>
</dbReference>
<dbReference type="InterPro" id="IPR036097">
    <property type="entry name" value="HisK_dim/P_sf"/>
</dbReference>
<dbReference type="InterPro" id="IPR005467">
    <property type="entry name" value="His_kinase_dom"/>
</dbReference>
<dbReference type="PANTHER" id="PTHR43065">
    <property type="entry name" value="SENSOR HISTIDINE KINASE"/>
    <property type="match status" value="1"/>
</dbReference>
<dbReference type="SMART" id="SM00028">
    <property type="entry name" value="TPR"/>
    <property type="match status" value="5"/>
</dbReference>
<proteinExistence type="predicted"/>
<protein>
    <recommendedName>
        <fullName evidence="2">histidine kinase</fullName>
        <ecNumber evidence="2">2.7.13.3</ecNumber>
    </recommendedName>
</protein>
<dbReference type="AlphaFoldDB" id="A0A7K1SHM0"/>
<evidence type="ECO:0000256" key="3">
    <source>
        <dbReference type="ARBA" id="ARBA00022553"/>
    </source>
</evidence>
<dbReference type="InterPro" id="IPR036890">
    <property type="entry name" value="HATPase_C_sf"/>
</dbReference>
<keyword evidence="5" id="KW-0472">Membrane</keyword>
<sequence>MPRLILIYLLSCLIIRPVIAQTKKIDSLRAVLAKHPQADTVYVNQLNELADALRFRKRGYDTLRVQQSDSVLNQAFELAKRLKYLNGQARTLENMAWSYMVASNYHVSNPKKSQALLKQALALAQRSRAKELQLDILSDLGAYNVDTANAIRYNLQALALAKRWNMPSRVIDILMGIGYQYDNRSNYTRSLFYFFQAQNQAQRAQDTTQQVRALVRISSIYSSLTDYEQGLQYAQRAQRLRGALALVDQQNVEVNLARSYADLGRYPQAIAIYQKLLKGIDPNSFRLKSFIFNSLADLYQQVGNLPQASHYARQVVAMGKQFRVDVFLRGAYLTLCRTYSQTHQTDSALYYGRQALIIAEQYRDKETTRDASQLLADLHAQLHEYDRAYRYQSRYINLKDSLNNEDVTRKATAMRFTDQMSRQQSQITLLNKDKQLQAEEVRRQRQLLYASLAILALIGGLLAILYHNNFQKKRANALLQRQKQEIQQQQDKTQQSLTELKATQTQLIQKEKMASLGELTAGIAHEIQNPLNFVNNFSEVSIEMIEELKEEAQAGHIEDVLAIADDLSGNLQKINHHGSRASNIVKGMLEHSRTETGEKRPTDLNALADEYLKIAYQGLRAKDKSFECTLVTEYDADLGQVNVVPQEIGRVLLNLYNNAFYAVRERQQHADSSYLPTLTVTTEKTPESVQIRVADNGTGIPESVKQKIFQPFFTTKPTGEGTGLGLSLSYDIITKGHGGALRVESQAGEGTTFVIELPQRQKSDF</sequence>
<organism evidence="7 8">
    <name type="scientific">Spirosoma arboris</name>
    <dbReference type="NCBI Taxonomy" id="2682092"/>
    <lineage>
        <taxon>Bacteria</taxon>
        <taxon>Pseudomonadati</taxon>
        <taxon>Bacteroidota</taxon>
        <taxon>Cytophagia</taxon>
        <taxon>Cytophagales</taxon>
        <taxon>Cytophagaceae</taxon>
        <taxon>Spirosoma</taxon>
    </lineage>
</organism>
<dbReference type="InterPro" id="IPR011990">
    <property type="entry name" value="TPR-like_helical_dom_sf"/>
</dbReference>
<dbReference type="Gene3D" id="3.30.565.10">
    <property type="entry name" value="Histidine kinase-like ATPase, C-terminal domain"/>
    <property type="match status" value="1"/>
</dbReference>
<name>A0A7K1SHM0_9BACT</name>
<evidence type="ECO:0000256" key="5">
    <source>
        <dbReference type="SAM" id="Phobius"/>
    </source>
</evidence>
<dbReference type="InterPro" id="IPR004358">
    <property type="entry name" value="Sig_transdc_His_kin-like_C"/>
</dbReference>
<dbReference type="Gene3D" id="1.10.287.130">
    <property type="match status" value="1"/>
</dbReference>
<dbReference type="Pfam" id="PF13181">
    <property type="entry name" value="TPR_8"/>
    <property type="match status" value="1"/>
</dbReference>
<feature type="domain" description="Histidine kinase" evidence="6">
    <location>
        <begin position="522"/>
        <end position="761"/>
    </location>
</feature>
<evidence type="ECO:0000259" key="6">
    <source>
        <dbReference type="PROSITE" id="PS50109"/>
    </source>
</evidence>
<dbReference type="EC" id="2.7.13.3" evidence="2"/>
<feature type="transmembrane region" description="Helical" evidence="5">
    <location>
        <begin position="447"/>
        <end position="466"/>
    </location>
</feature>
<evidence type="ECO:0000256" key="2">
    <source>
        <dbReference type="ARBA" id="ARBA00012438"/>
    </source>
</evidence>
<comment type="catalytic activity">
    <reaction evidence="1">
        <text>ATP + protein L-histidine = ADP + protein N-phospho-L-histidine.</text>
        <dbReference type="EC" id="2.7.13.3"/>
    </reaction>
</comment>
<dbReference type="SMART" id="SM00387">
    <property type="entry name" value="HATPase_c"/>
    <property type="match status" value="1"/>
</dbReference>
<evidence type="ECO:0000313" key="7">
    <source>
        <dbReference type="EMBL" id="MVM33265.1"/>
    </source>
</evidence>
<dbReference type="Pfam" id="PF13424">
    <property type="entry name" value="TPR_12"/>
    <property type="match status" value="1"/>
</dbReference>
<dbReference type="Gene3D" id="1.25.40.10">
    <property type="entry name" value="Tetratricopeptide repeat domain"/>
    <property type="match status" value="2"/>
</dbReference>
<gene>
    <name evidence="7" type="ORF">GO755_24710</name>
</gene>
<keyword evidence="8" id="KW-1185">Reference proteome</keyword>
<feature type="coiled-coil region" evidence="4">
    <location>
        <begin position="472"/>
        <end position="503"/>
    </location>
</feature>
<dbReference type="InterPro" id="IPR003661">
    <property type="entry name" value="HisK_dim/P_dom"/>
</dbReference>
<dbReference type="RefSeq" id="WP_157587980.1">
    <property type="nucleotide sequence ID" value="NZ_WPIN01000010.1"/>
</dbReference>
<evidence type="ECO:0000313" key="8">
    <source>
        <dbReference type="Proteomes" id="UP000436006"/>
    </source>
</evidence>
<evidence type="ECO:0000256" key="4">
    <source>
        <dbReference type="SAM" id="Coils"/>
    </source>
</evidence>
<dbReference type="CDD" id="cd00082">
    <property type="entry name" value="HisKA"/>
    <property type="match status" value="1"/>
</dbReference>
<accession>A0A7K1SHM0</accession>
<dbReference type="PANTHER" id="PTHR43065:SF42">
    <property type="entry name" value="TWO-COMPONENT SENSOR PPRA"/>
    <property type="match status" value="1"/>
</dbReference>
<dbReference type="SMART" id="SM00388">
    <property type="entry name" value="HisKA"/>
    <property type="match status" value="1"/>
</dbReference>
<evidence type="ECO:0000256" key="1">
    <source>
        <dbReference type="ARBA" id="ARBA00000085"/>
    </source>
</evidence>
<dbReference type="Proteomes" id="UP000436006">
    <property type="component" value="Unassembled WGS sequence"/>
</dbReference>
<dbReference type="PRINTS" id="PR00344">
    <property type="entry name" value="BCTRLSENSOR"/>
</dbReference>
<reference evidence="7 8" key="1">
    <citation type="submission" date="2019-12" db="EMBL/GenBank/DDBJ databases">
        <title>Spirosoma sp. HMF4905 genome sequencing and assembly.</title>
        <authorList>
            <person name="Kang H."/>
            <person name="Cha I."/>
            <person name="Kim H."/>
            <person name="Joh K."/>
        </authorList>
    </citation>
    <scope>NUCLEOTIDE SEQUENCE [LARGE SCALE GENOMIC DNA]</scope>
    <source>
        <strain evidence="7 8">HMF4905</strain>
    </source>
</reference>
<keyword evidence="5" id="KW-1133">Transmembrane helix</keyword>
<keyword evidence="4" id="KW-0175">Coiled coil</keyword>
<dbReference type="SUPFAM" id="SSF48452">
    <property type="entry name" value="TPR-like"/>
    <property type="match status" value="2"/>
</dbReference>
<dbReference type="InterPro" id="IPR019734">
    <property type="entry name" value="TPR_rpt"/>
</dbReference>
<dbReference type="GO" id="GO:0000155">
    <property type="term" value="F:phosphorelay sensor kinase activity"/>
    <property type="evidence" value="ECO:0007669"/>
    <property type="project" value="InterPro"/>
</dbReference>
<dbReference type="Pfam" id="PF02518">
    <property type="entry name" value="HATPase_c"/>
    <property type="match status" value="1"/>
</dbReference>
<keyword evidence="3" id="KW-0597">Phosphoprotein</keyword>